<dbReference type="PROSITE" id="PS51318">
    <property type="entry name" value="TAT"/>
    <property type="match status" value="1"/>
</dbReference>
<organism evidence="4 5">
    <name type="scientific">Reyranella soli</name>
    <dbReference type="NCBI Taxonomy" id="1230389"/>
    <lineage>
        <taxon>Bacteria</taxon>
        <taxon>Pseudomonadati</taxon>
        <taxon>Pseudomonadota</taxon>
        <taxon>Alphaproteobacteria</taxon>
        <taxon>Hyphomicrobiales</taxon>
        <taxon>Reyranellaceae</taxon>
        <taxon>Reyranella</taxon>
    </lineage>
</organism>
<reference evidence="4 5" key="1">
    <citation type="submission" date="2019-07" db="EMBL/GenBank/DDBJ databases">
        <title>Whole genome shotgun sequence of Reyranella soli NBRC 108950.</title>
        <authorList>
            <person name="Hosoyama A."/>
            <person name="Uohara A."/>
            <person name="Ohji S."/>
            <person name="Ichikawa N."/>
        </authorList>
    </citation>
    <scope>NUCLEOTIDE SEQUENCE [LARGE SCALE GENOMIC DNA]</scope>
    <source>
        <strain evidence="4 5">NBRC 108950</strain>
    </source>
</reference>
<evidence type="ECO:0000256" key="2">
    <source>
        <dbReference type="ARBA" id="ARBA00022764"/>
    </source>
</evidence>
<dbReference type="SUPFAM" id="SSF53850">
    <property type="entry name" value="Periplasmic binding protein-like II"/>
    <property type="match status" value="1"/>
</dbReference>
<dbReference type="OrthoDB" id="7811527at2"/>
<dbReference type="RefSeq" id="WP_147151981.1">
    <property type="nucleotide sequence ID" value="NZ_BKAJ01000082.1"/>
</dbReference>
<protein>
    <submittedName>
        <fullName evidence="4">ABC transporter substrate-binding protein</fullName>
    </submittedName>
</protein>
<name>A0A512NF33_9HYPH</name>
<gene>
    <name evidence="4" type="ORF">RSO01_47220</name>
</gene>
<dbReference type="PANTHER" id="PTHR30006">
    <property type="entry name" value="THIAMINE-BINDING PERIPLASMIC PROTEIN-RELATED"/>
    <property type="match status" value="1"/>
</dbReference>
<proteinExistence type="predicted"/>
<comment type="caution">
    <text evidence="4">The sequence shown here is derived from an EMBL/GenBank/DDBJ whole genome shotgun (WGS) entry which is preliminary data.</text>
</comment>
<evidence type="ECO:0000313" key="5">
    <source>
        <dbReference type="Proteomes" id="UP000321058"/>
    </source>
</evidence>
<dbReference type="EMBL" id="BKAJ01000082">
    <property type="protein sequence ID" value="GEP57556.1"/>
    <property type="molecule type" value="Genomic_DNA"/>
</dbReference>
<evidence type="ECO:0000256" key="3">
    <source>
        <dbReference type="SAM" id="SignalP"/>
    </source>
</evidence>
<sequence>MSKRFMINRRTALGGAAALAAGAALPAGAQDNKRIVIGTWGGDYSRLLTKNINTPLLAPAKWECVNAEENADPRKAKMMAERTLRRGTSDVQGLSANDMYDMNEQGLAEQLDYSKMPNAKNLIPAMKYPYGIGHIYSGKVVLYNPDVMEAPSGFADTLDPKHGNKLGIIDIQRQYNMVAAALASGGSVSNFEPGKERLMACRKAGARIYPSNEAFAQALKTGEITCGIMWKARAVQWQNAGIKVETVAPKEGVPMYVSGFVMPKNAPNKEGAYAWLDAMMAPSAQELFAVDMGYNPTVTNAKVPDDVQKRIGFTPEEQKRLVDLDYAYMSKNDVAFQDWWNKSFKG</sequence>
<keyword evidence="2" id="KW-0574">Periplasm</keyword>
<feature type="signal peptide" evidence="3">
    <location>
        <begin position="1"/>
        <end position="29"/>
    </location>
</feature>
<keyword evidence="1 3" id="KW-0732">Signal</keyword>
<dbReference type="Pfam" id="PF13416">
    <property type="entry name" value="SBP_bac_8"/>
    <property type="match status" value="1"/>
</dbReference>
<dbReference type="Gene3D" id="3.40.190.10">
    <property type="entry name" value="Periplasmic binding protein-like II"/>
    <property type="match status" value="2"/>
</dbReference>
<dbReference type="Proteomes" id="UP000321058">
    <property type="component" value="Unassembled WGS sequence"/>
</dbReference>
<dbReference type="AlphaFoldDB" id="A0A512NF33"/>
<dbReference type="InterPro" id="IPR006311">
    <property type="entry name" value="TAT_signal"/>
</dbReference>
<evidence type="ECO:0000256" key="1">
    <source>
        <dbReference type="ARBA" id="ARBA00022729"/>
    </source>
</evidence>
<feature type="chain" id="PRO_5022075619" evidence="3">
    <location>
        <begin position="30"/>
        <end position="346"/>
    </location>
</feature>
<dbReference type="InterPro" id="IPR006059">
    <property type="entry name" value="SBP"/>
</dbReference>
<accession>A0A512NF33</accession>
<evidence type="ECO:0000313" key="4">
    <source>
        <dbReference type="EMBL" id="GEP57556.1"/>
    </source>
</evidence>
<keyword evidence="5" id="KW-1185">Reference proteome</keyword>